<feature type="domain" description="Arabidopsis retrotransposon Orf1 C-terminal" evidence="2">
    <location>
        <begin position="58"/>
        <end position="221"/>
    </location>
</feature>
<proteinExistence type="predicted"/>
<reference evidence="3" key="1">
    <citation type="journal article" date="2005" name="BMC Biol.">
        <title>The sequence of rice chromosomes 11 and 12, rich in disease resistance genes and recent gene duplications.</title>
        <authorList>
            <consortium name="The rice chromosomes 11 and 12 sequencing consortia"/>
        </authorList>
    </citation>
    <scope>NUCLEOTIDE SEQUENCE [LARGE SCALE GENOMIC DNA]</scope>
</reference>
<dbReference type="Pfam" id="PF03078">
    <property type="entry name" value="ATHILA"/>
    <property type="match status" value="1"/>
</dbReference>
<sequence length="377" mass="43817">MKRRLSRLFKESGSSSSHHDESSTRSSADIVMEDAKVPPQLLNHADLDLVGDRERQAYYMLADREYAHTREYSPELIKKIGMDTEFRAIWKAVGWQKFAMVDEPGSRLLTLQFLCTLKEIEDGISFRFFHEEFTLTWKGLSTLLGFHDTCKIDLQKGISGFEKNRFWEDISGAPICKKPRTNDIHNPTLRLMHKWIAMTLFPRGDLRPIRGDELIIMFAMVRKIKIAPVKCMIRQCCTNEIPLPIAGYHLYNYRELTIPLQTIEESRAGGTYRETRNMTRNEQESSSSSTPVQMYEGGEWRSSSSRWDLGKITRRMDTFDMQTGEIQYNLSEHMAQTQEWQQSADAQFANFNNMMQQQHDGLQAYFRFQGFNPHPGP</sequence>
<dbReference type="AlphaFoldDB" id="Q2QPS1"/>
<feature type="region of interest" description="Disordered" evidence="1">
    <location>
        <begin position="277"/>
        <end position="297"/>
    </location>
</feature>
<name>Q2QPS1_ORYSJ</name>
<dbReference type="PANTHER" id="PTHR48243">
    <property type="entry name" value="AMINOTRANSFERASE-LIKE PLANT MOBILE DOMAIN-CONTAINING PROTEIN"/>
    <property type="match status" value="1"/>
</dbReference>
<accession>Q2QPS1</accession>
<feature type="region of interest" description="Disordered" evidence="1">
    <location>
        <begin position="1"/>
        <end position="28"/>
    </location>
</feature>
<reference evidence="3" key="2">
    <citation type="submission" date="2005-04" db="EMBL/GenBank/DDBJ databases">
        <authorList>
            <person name="Buell C.R."/>
            <person name="Wing R.A."/>
            <person name="McCombie W.A."/>
            <person name="Ouyang S."/>
        </authorList>
    </citation>
    <scope>NUCLEOTIDE SEQUENCE</scope>
</reference>
<evidence type="ECO:0000259" key="2">
    <source>
        <dbReference type="Pfam" id="PF03078"/>
    </source>
</evidence>
<dbReference type="PANTHER" id="PTHR48243:SF1">
    <property type="entry name" value="AMINOTRANSFERASE-LIKE PLANT MOBILE DOMAIN-CONTAINING PROTEIN"/>
    <property type="match status" value="1"/>
</dbReference>
<evidence type="ECO:0000256" key="1">
    <source>
        <dbReference type="SAM" id="MobiDB-lite"/>
    </source>
</evidence>
<reference evidence="3" key="3">
    <citation type="submission" date="2006-01" db="EMBL/GenBank/DDBJ databases">
        <authorList>
            <person name="Buell R."/>
        </authorList>
    </citation>
    <scope>NUCLEOTIDE SEQUENCE</scope>
</reference>
<dbReference type="InterPro" id="IPR004312">
    <property type="entry name" value="ATHILA_Orf1_C"/>
</dbReference>
<dbReference type="EMBL" id="DP000011">
    <property type="protein sequence ID" value="ABA98746.1"/>
    <property type="molecule type" value="Genomic_DNA"/>
</dbReference>
<gene>
    <name evidence="3" type="ordered locus">LOC_Os12g33500</name>
</gene>
<evidence type="ECO:0000313" key="3">
    <source>
        <dbReference type="EMBL" id="ABA98746.1"/>
    </source>
</evidence>
<protein>
    <recommendedName>
        <fullName evidence="2">Arabidopsis retrotransposon Orf1 C-terminal domain-containing protein</fullName>
    </recommendedName>
</protein>
<organism evidence="3">
    <name type="scientific">Oryza sativa subsp. japonica</name>
    <name type="common">Rice</name>
    <dbReference type="NCBI Taxonomy" id="39947"/>
    <lineage>
        <taxon>Eukaryota</taxon>
        <taxon>Viridiplantae</taxon>
        <taxon>Streptophyta</taxon>
        <taxon>Embryophyta</taxon>
        <taxon>Tracheophyta</taxon>
        <taxon>Spermatophyta</taxon>
        <taxon>Magnoliopsida</taxon>
        <taxon>Liliopsida</taxon>
        <taxon>Poales</taxon>
        <taxon>Poaceae</taxon>
        <taxon>BOP clade</taxon>
        <taxon>Oryzoideae</taxon>
        <taxon>Oryzeae</taxon>
        <taxon>Oryzinae</taxon>
        <taxon>Oryza</taxon>
        <taxon>Oryza sativa</taxon>
    </lineage>
</organism>